<dbReference type="InterPro" id="IPR000965">
    <property type="entry name" value="GPR_dom"/>
</dbReference>
<evidence type="ECO:0000256" key="2">
    <source>
        <dbReference type="ARBA" id="ARBA00022605"/>
    </source>
</evidence>
<reference evidence="9 10" key="1">
    <citation type="journal article" date="2014" name="Genome Announc.">
        <title>Draft genome sequences of eight enterohepatic helicobacter species isolated from both laboratory and wild rodents.</title>
        <authorList>
            <person name="Sheh A."/>
            <person name="Shen Z."/>
            <person name="Fox J.G."/>
        </authorList>
    </citation>
    <scope>NUCLEOTIDE SEQUENCE [LARGE SCALE GENOMIC DNA]</scope>
    <source>
        <strain evidence="9 10">MIT 09-6949</strain>
    </source>
</reference>
<dbReference type="EMBL" id="JRPR02000001">
    <property type="protein sequence ID" value="TLD97865.1"/>
    <property type="molecule type" value="Genomic_DNA"/>
</dbReference>
<dbReference type="PROSITE" id="PS01223">
    <property type="entry name" value="PROA"/>
    <property type="match status" value="1"/>
</dbReference>
<dbReference type="NCBIfam" id="TIGR00407">
    <property type="entry name" value="proA"/>
    <property type="match status" value="1"/>
</dbReference>
<keyword evidence="7" id="KW-0963">Cytoplasm</keyword>
<dbReference type="InterPro" id="IPR016163">
    <property type="entry name" value="Ald_DH_C"/>
</dbReference>
<comment type="function">
    <text evidence="7">Catalyzes the NADPH-dependent reduction of L-glutamate 5-phosphate into L-glutamate 5-semialdehyde and phosphate. The product spontaneously undergoes cyclization to form 1-pyrroline-5-carboxylate.</text>
</comment>
<evidence type="ECO:0000256" key="7">
    <source>
        <dbReference type="HAMAP-Rule" id="MF_00412"/>
    </source>
</evidence>
<dbReference type="PIRSF" id="PIRSF000151">
    <property type="entry name" value="GPR"/>
    <property type="match status" value="1"/>
</dbReference>
<dbReference type="OrthoDB" id="9809970at2"/>
<keyword evidence="5 7" id="KW-0560">Oxidoreductase</keyword>
<evidence type="ECO:0000256" key="6">
    <source>
        <dbReference type="ARBA" id="ARBA00049024"/>
    </source>
</evidence>
<dbReference type="GO" id="GO:0055129">
    <property type="term" value="P:L-proline biosynthetic process"/>
    <property type="evidence" value="ECO:0007669"/>
    <property type="project" value="UniProtKB-UniRule"/>
</dbReference>
<evidence type="ECO:0000259" key="8">
    <source>
        <dbReference type="Pfam" id="PF00171"/>
    </source>
</evidence>
<dbReference type="Proteomes" id="UP000029733">
    <property type="component" value="Unassembled WGS sequence"/>
</dbReference>
<evidence type="ECO:0000256" key="4">
    <source>
        <dbReference type="ARBA" id="ARBA00022857"/>
    </source>
</evidence>
<evidence type="ECO:0000256" key="3">
    <source>
        <dbReference type="ARBA" id="ARBA00022650"/>
    </source>
</evidence>
<evidence type="ECO:0000256" key="1">
    <source>
        <dbReference type="ARBA" id="ARBA00004985"/>
    </source>
</evidence>
<proteinExistence type="inferred from homology"/>
<dbReference type="NCBIfam" id="NF001221">
    <property type="entry name" value="PRK00197.1"/>
    <property type="match status" value="1"/>
</dbReference>
<dbReference type="Gene3D" id="3.40.309.10">
    <property type="entry name" value="Aldehyde Dehydrogenase, Chain A, domain 2"/>
    <property type="match status" value="1"/>
</dbReference>
<organism evidence="9 10">
    <name type="scientific">Helicobacter jaachi</name>
    <dbReference type="NCBI Taxonomy" id="1677920"/>
    <lineage>
        <taxon>Bacteria</taxon>
        <taxon>Pseudomonadati</taxon>
        <taxon>Campylobacterota</taxon>
        <taxon>Epsilonproteobacteria</taxon>
        <taxon>Campylobacterales</taxon>
        <taxon>Helicobacteraceae</taxon>
        <taxon>Helicobacter</taxon>
    </lineage>
</organism>
<protein>
    <recommendedName>
        <fullName evidence="7">Gamma-glutamyl phosphate reductase</fullName>
        <shortName evidence="7">GPR</shortName>
        <ecNumber evidence="7">1.2.1.41</ecNumber>
    </recommendedName>
    <alternativeName>
        <fullName evidence="7">Glutamate-5-semialdehyde dehydrogenase</fullName>
    </alternativeName>
    <alternativeName>
        <fullName evidence="7">Glutamyl-gamma-semialdehyde dehydrogenase</fullName>
        <shortName evidence="7">GSA dehydrogenase</shortName>
    </alternativeName>
</protein>
<dbReference type="AlphaFoldDB" id="A0A4U8TD11"/>
<accession>A0A4U8TD11</accession>
<dbReference type="InterPro" id="IPR020593">
    <property type="entry name" value="G-glutamylP_reductase_CS"/>
</dbReference>
<comment type="catalytic activity">
    <reaction evidence="6 7">
        <text>L-glutamate 5-semialdehyde + phosphate + NADP(+) = L-glutamyl 5-phosphate + NADPH + H(+)</text>
        <dbReference type="Rhea" id="RHEA:19541"/>
        <dbReference type="ChEBI" id="CHEBI:15378"/>
        <dbReference type="ChEBI" id="CHEBI:43474"/>
        <dbReference type="ChEBI" id="CHEBI:57783"/>
        <dbReference type="ChEBI" id="CHEBI:58066"/>
        <dbReference type="ChEBI" id="CHEBI:58274"/>
        <dbReference type="ChEBI" id="CHEBI:58349"/>
        <dbReference type="EC" id="1.2.1.41"/>
    </reaction>
</comment>
<dbReference type="InterPro" id="IPR012134">
    <property type="entry name" value="Glu-5-SA_DH"/>
</dbReference>
<dbReference type="InterPro" id="IPR015590">
    <property type="entry name" value="Aldehyde_DH_dom"/>
</dbReference>
<dbReference type="STRING" id="1677920.LS71_00130"/>
<feature type="domain" description="Aldehyde dehydrogenase" evidence="8">
    <location>
        <begin position="3"/>
        <end position="284"/>
    </location>
</feature>
<dbReference type="InterPro" id="IPR016161">
    <property type="entry name" value="Ald_DH/histidinol_DH"/>
</dbReference>
<keyword evidence="2 7" id="KW-0028">Amino-acid biosynthesis</keyword>
<keyword evidence="10" id="KW-1185">Reference proteome</keyword>
<sequence>MKDMLNRAKESSNALITLSEDRRNAVLRSMADEIEAQSAFICAQNAKDVQKAHHLPINMQKRLELNDKKVRAMADSIRDIALLPAVVGQVMRQWTNKAGLEIKQISVPLGVIGVIYESRPNVTSDVAALCFKSGNVCVLKGGKEAYQSNLAIYKALQCALEKHALPKHCISMIEDTSREAVLEFVKMDAYVDLLIPRGGEGLIEFVKHNATIPIIKHDKGVCHTYIHKSASLRMAEEIILNAKLGYPAACNACECVLLDKALVETFLPHLLNVLHKNDVRVMFEDATWLTKYGAQGDDLAIYEKEWGDKIINLKVVNGIDEALAHIARFGSKHSESIIASDEQASTRFMQEVDAACVYLNASTRFSDGGEFGFGAEVGISTSKFHARGPMGIESLRSYKYCIYGNGQVR</sequence>
<dbReference type="GO" id="GO:0005737">
    <property type="term" value="C:cytoplasm"/>
    <property type="evidence" value="ECO:0007669"/>
    <property type="project" value="UniProtKB-SubCell"/>
</dbReference>
<dbReference type="GO" id="GO:0004350">
    <property type="term" value="F:glutamate-5-semialdehyde dehydrogenase activity"/>
    <property type="evidence" value="ECO:0007669"/>
    <property type="project" value="UniProtKB-UniRule"/>
</dbReference>
<dbReference type="EC" id="1.2.1.41" evidence="7"/>
<evidence type="ECO:0000313" key="10">
    <source>
        <dbReference type="Proteomes" id="UP000029733"/>
    </source>
</evidence>
<dbReference type="Pfam" id="PF00171">
    <property type="entry name" value="Aldedh"/>
    <property type="match status" value="1"/>
</dbReference>
<dbReference type="GO" id="GO:0050661">
    <property type="term" value="F:NADP binding"/>
    <property type="evidence" value="ECO:0007669"/>
    <property type="project" value="InterPro"/>
</dbReference>
<dbReference type="Gene3D" id="3.40.605.10">
    <property type="entry name" value="Aldehyde Dehydrogenase, Chain A, domain 1"/>
    <property type="match status" value="1"/>
</dbReference>
<dbReference type="PANTHER" id="PTHR11063:SF8">
    <property type="entry name" value="DELTA-1-PYRROLINE-5-CARBOXYLATE SYNTHASE"/>
    <property type="match status" value="1"/>
</dbReference>
<gene>
    <name evidence="7" type="primary">proA</name>
    <name evidence="9" type="ORF">LS71_001700</name>
</gene>
<dbReference type="PANTHER" id="PTHR11063">
    <property type="entry name" value="GLUTAMATE SEMIALDEHYDE DEHYDROGENASE"/>
    <property type="match status" value="1"/>
</dbReference>
<comment type="caution">
    <text evidence="9">The sequence shown here is derived from an EMBL/GenBank/DDBJ whole genome shotgun (WGS) entry which is preliminary data.</text>
</comment>
<keyword evidence="3 7" id="KW-0641">Proline biosynthesis</keyword>
<evidence type="ECO:0000313" key="9">
    <source>
        <dbReference type="EMBL" id="TLD97865.1"/>
    </source>
</evidence>
<dbReference type="SUPFAM" id="SSF53720">
    <property type="entry name" value="ALDH-like"/>
    <property type="match status" value="1"/>
</dbReference>
<dbReference type="HAMAP" id="MF_00412">
    <property type="entry name" value="ProA"/>
    <property type="match status" value="1"/>
</dbReference>
<dbReference type="UniPathway" id="UPA00098">
    <property type="reaction ID" value="UER00360"/>
</dbReference>
<name>A0A4U8TD11_9HELI</name>
<comment type="pathway">
    <text evidence="1 7">Amino-acid biosynthesis; L-proline biosynthesis; L-glutamate 5-semialdehyde from L-glutamate: step 2/2.</text>
</comment>
<dbReference type="InterPro" id="IPR016162">
    <property type="entry name" value="Ald_DH_N"/>
</dbReference>
<dbReference type="CDD" id="cd07079">
    <property type="entry name" value="ALDH_F18-19_ProA-GPR"/>
    <property type="match status" value="1"/>
</dbReference>
<comment type="subcellular location">
    <subcellularLocation>
        <location evidence="7">Cytoplasm</location>
    </subcellularLocation>
</comment>
<evidence type="ECO:0000256" key="5">
    <source>
        <dbReference type="ARBA" id="ARBA00023002"/>
    </source>
</evidence>
<keyword evidence="4 7" id="KW-0521">NADP</keyword>
<comment type="similarity">
    <text evidence="7">Belongs to the gamma-glutamyl phosphate reductase family.</text>
</comment>